<dbReference type="GO" id="GO:0007234">
    <property type="term" value="P:osmosensory signaling via phosphorelay pathway"/>
    <property type="evidence" value="ECO:0007669"/>
    <property type="project" value="TreeGrafter"/>
</dbReference>
<dbReference type="PANTHER" id="PTHR42878:SF7">
    <property type="entry name" value="SENSOR HISTIDINE KINASE GLRK"/>
    <property type="match status" value="1"/>
</dbReference>
<dbReference type="OrthoDB" id="224978at2"/>
<dbReference type="InterPro" id="IPR050351">
    <property type="entry name" value="BphY/WalK/GraS-like"/>
</dbReference>
<evidence type="ECO:0000313" key="12">
    <source>
        <dbReference type="Proteomes" id="UP000292307"/>
    </source>
</evidence>
<keyword evidence="12" id="KW-1185">Reference proteome</keyword>
<accession>A0A411X569</accession>
<evidence type="ECO:0000256" key="4">
    <source>
        <dbReference type="ARBA" id="ARBA00022741"/>
    </source>
</evidence>
<reference evidence="10" key="3">
    <citation type="submission" date="2022-12" db="EMBL/GenBank/DDBJ databases">
        <authorList>
            <person name="Sun Q."/>
            <person name="Kim S."/>
        </authorList>
    </citation>
    <scope>NUCLEOTIDE SEQUENCE</scope>
    <source>
        <strain evidence="10">KCTC 12343</strain>
    </source>
</reference>
<dbReference type="CDD" id="cd00075">
    <property type="entry name" value="HATPase"/>
    <property type="match status" value="1"/>
</dbReference>
<dbReference type="GO" id="GO:0000156">
    <property type="term" value="F:phosphorelay response regulator activity"/>
    <property type="evidence" value="ECO:0007669"/>
    <property type="project" value="TreeGrafter"/>
</dbReference>
<dbReference type="AlphaFoldDB" id="A0A411X569"/>
<protein>
    <recommendedName>
        <fullName evidence="2">histidine kinase</fullName>
        <ecNumber evidence="2">2.7.13.3</ecNumber>
    </recommendedName>
</protein>
<evidence type="ECO:0000256" key="6">
    <source>
        <dbReference type="ARBA" id="ARBA00022840"/>
    </source>
</evidence>
<proteinExistence type="predicted"/>
<dbReference type="Pfam" id="PF02518">
    <property type="entry name" value="HATPase_c"/>
    <property type="match status" value="1"/>
</dbReference>
<dbReference type="GO" id="GO:0000155">
    <property type="term" value="F:phosphorelay sensor kinase activity"/>
    <property type="evidence" value="ECO:0007669"/>
    <property type="project" value="InterPro"/>
</dbReference>
<evidence type="ECO:0000256" key="3">
    <source>
        <dbReference type="ARBA" id="ARBA00022679"/>
    </source>
</evidence>
<evidence type="ECO:0000313" key="13">
    <source>
        <dbReference type="Proteomes" id="UP000628442"/>
    </source>
</evidence>
<dbReference type="SUPFAM" id="SSF55874">
    <property type="entry name" value="ATPase domain of HSP90 chaperone/DNA topoisomerase II/histidine kinase"/>
    <property type="match status" value="1"/>
</dbReference>
<dbReference type="GO" id="GO:0005524">
    <property type="term" value="F:ATP binding"/>
    <property type="evidence" value="ECO:0007669"/>
    <property type="project" value="UniProtKB-KW"/>
</dbReference>
<keyword evidence="4" id="KW-0547">Nucleotide-binding</keyword>
<dbReference type="EC" id="2.7.13.3" evidence="2"/>
<dbReference type="Proteomes" id="UP000628442">
    <property type="component" value="Unassembled WGS sequence"/>
</dbReference>
<keyword evidence="8" id="KW-0472">Membrane</keyword>
<dbReference type="PRINTS" id="PR00344">
    <property type="entry name" value="BCTRLSENSOR"/>
</dbReference>
<keyword evidence="7" id="KW-0902">Two-component regulatory system</keyword>
<dbReference type="SMART" id="SM00387">
    <property type="entry name" value="HATPase_c"/>
    <property type="match status" value="1"/>
</dbReference>
<dbReference type="GO" id="GO:0030295">
    <property type="term" value="F:protein kinase activator activity"/>
    <property type="evidence" value="ECO:0007669"/>
    <property type="project" value="TreeGrafter"/>
</dbReference>
<evidence type="ECO:0000256" key="1">
    <source>
        <dbReference type="ARBA" id="ARBA00000085"/>
    </source>
</evidence>
<evidence type="ECO:0000256" key="8">
    <source>
        <dbReference type="SAM" id="Phobius"/>
    </source>
</evidence>
<feature type="transmembrane region" description="Helical" evidence="8">
    <location>
        <begin position="62"/>
        <end position="80"/>
    </location>
</feature>
<sequence>MAHPPGGNPAGKDGRAAIDTGTRPKAIRLSLLTRWSALVGTLLTVGILIALALDHYFPDRPWLVLSVCLLCVVPLSVITIRSQLKPIISLYRALAGTVTSYRDGDFSFSLHWPQGDELRELVDAHNALGEVLREQRLNLVQRELLLDTMVQNTPVAMLLVADAGAIVYANVAARHMLHGGRKLEGHRLDALLERSAVPLREAVARGGDGLFTTGEGDSEEVFHLARRRFNLNGRRHELLLLRQLTLELRRQEVQTWKKVIRVISHELNNSLAPLASLAHSGAELVRRGQTERLPQILATIEERTRHLEGFILGYARFAKLPAPRRQPHPWPGFVARLAEQVPFRVVGTLPAEAAAFDAAQLEQALLNLLKNAHESGSPPEAVALDIRHVQDTVRIEVRDRGPGMSDTVLANALVPFYSTKRSGTGLGLALAREIAEAHGGRITLANRDGGGLAVTLLLPASLPDAA</sequence>
<dbReference type="InterPro" id="IPR036890">
    <property type="entry name" value="HATPase_C_sf"/>
</dbReference>
<dbReference type="RefSeq" id="WP_131148111.1">
    <property type="nucleotide sequence ID" value="NZ_BMWV01000001.1"/>
</dbReference>
<keyword evidence="3" id="KW-0808">Transferase</keyword>
<evidence type="ECO:0000259" key="9">
    <source>
        <dbReference type="PROSITE" id="PS50109"/>
    </source>
</evidence>
<gene>
    <name evidence="11" type="ORF">EYF70_26910</name>
    <name evidence="10" type="ORF">GCM10007387_02140</name>
</gene>
<organism evidence="10 13">
    <name type="scientific">Pseudoduganella albidiflava</name>
    <dbReference type="NCBI Taxonomy" id="321983"/>
    <lineage>
        <taxon>Bacteria</taxon>
        <taxon>Pseudomonadati</taxon>
        <taxon>Pseudomonadota</taxon>
        <taxon>Betaproteobacteria</taxon>
        <taxon>Burkholderiales</taxon>
        <taxon>Oxalobacteraceae</taxon>
        <taxon>Telluria group</taxon>
        <taxon>Pseudoduganella</taxon>
    </lineage>
</organism>
<dbReference type="Proteomes" id="UP000292307">
    <property type="component" value="Chromosome"/>
</dbReference>
<keyword evidence="8" id="KW-0812">Transmembrane</keyword>
<dbReference type="InterPro" id="IPR005467">
    <property type="entry name" value="His_kinase_dom"/>
</dbReference>
<feature type="domain" description="Histidine kinase" evidence="9">
    <location>
        <begin position="262"/>
        <end position="462"/>
    </location>
</feature>
<keyword evidence="5 10" id="KW-0418">Kinase</keyword>
<reference evidence="11 12" key="2">
    <citation type="submission" date="2019-02" db="EMBL/GenBank/DDBJ databases">
        <title>Draft Genome Sequences of Six Type Strains of the Genus Massilia.</title>
        <authorList>
            <person name="Miess H."/>
            <person name="Frediansyhah A."/>
            <person name="Gross H."/>
        </authorList>
    </citation>
    <scope>NUCLEOTIDE SEQUENCE [LARGE SCALE GENOMIC DNA]</scope>
    <source>
        <strain evidence="11 12">DSM 17472</strain>
    </source>
</reference>
<evidence type="ECO:0000313" key="11">
    <source>
        <dbReference type="EMBL" id="QBI04042.1"/>
    </source>
</evidence>
<comment type="catalytic activity">
    <reaction evidence="1">
        <text>ATP + protein L-histidine = ADP + protein N-phospho-L-histidine.</text>
        <dbReference type="EC" id="2.7.13.3"/>
    </reaction>
</comment>
<dbReference type="InterPro" id="IPR004358">
    <property type="entry name" value="Sig_transdc_His_kin-like_C"/>
</dbReference>
<dbReference type="PANTHER" id="PTHR42878">
    <property type="entry name" value="TWO-COMPONENT HISTIDINE KINASE"/>
    <property type="match status" value="1"/>
</dbReference>
<reference evidence="10" key="1">
    <citation type="journal article" date="2014" name="Int. J. Syst. Evol. Microbiol.">
        <title>Complete genome sequence of Corynebacterium casei LMG S-19264T (=DSM 44701T), isolated from a smear-ripened cheese.</title>
        <authorList>
            <consortium name="US DOE Joint Genome Institute (JGI-PGF)"/>
            <person name="Walter F."/>
            <person name="Albersmeier A."/>
            <person name="Kalinowski J."/>
            <person name="Ruckert C."/>
        </authorList>
    </citation>
    <scope>NUCLEOTIDE SEQUENCE</scope>
    <source>
        <strain evidence="10">KCTC 12343</strain>
    </source>
</reference>
<keyword evidence="8" id="KW-1133">Transmembrane helix</keyword>
<dbReference type="InterPro" id="IPR003594">
    <property type="entry name" value="HATPase_dom"/>
</dbReference>
<feature type="transmembrane region" description="Helical" evidence="8">
    <location>
        <begin position="35"/>
        <end position="56"/>
    </location>
</feature>
<keyword evidence="6 11" id="KW-0067">ATP-binding</keyword>
<dbReference type="EMBL" id="BMWV01000001">
    <property type="protein sequence ID" value="GGY24194.1"/>
    <property type="molecule type" value="Genomic_DNA"/>
</dbReference>
<evidence type="ECO:0000256" key="5">
    <source>
        <dbReference type="ARBA" id="ARBA00022777"/>
    </source>
</evidence>
<dbReference type="InterPro" id="IPR036097">
    <property type="entry name" value="HisK_dim/P_sf"/>
</dbReference>
<evidence type="ECO:0000256" key="2">
    <source>
        <dbReference type="ARBA" id="ARBA00012438"/>
    </source>
</evidence>
<dbReference type="Gene3D" id="3.30.565.10">
    <property type="entry name" value="Histidine kinase-like ATPase, C-terminal domain"/>
    <property type="match status" value="1"/>
</dbReference>
<dbReference type="SUPFAM" id="SSF47384">
    <property type="entry name" value="Homodimeric domain of signal transducing histidine kinase"/>
    <property type="match status" value="1"/>
</dbReference>
<evidence type="ECO:0000313" key="10">
    <source>
        <dbReference type="EMBL" id="GGY24194.1"/>
    </source>
</evidence>
<evidence type="ECO:0000256" key="7">
    <source>
        <dbReference type="ARBA" id="ARBA00023012"/>
    </source>
</evidence>
<name>A0A411X569_9BURK</name>
<dbReference type="PROSITE" id="PS50109">
    <property type="entry name" value="HIS_KIN"/>
    <property type="match status" value="1"/>
</dbReference>
<dbReference type="EMBL" id="CP036401">
    <property type="protein sequence ID" value="QBI04042.1"/>
    <property type="molecule type" value="Genomic_DNA"/>
</dbReference>